<organism evidence="1 2">
    <name type="scientific">Phascolomyces articulosus</name>
    <dbReference type="NCBI Taxonomy" id="60185"/>
    <lineage>
        <taxon>Eukaryota</taxon>
        <taxon>Fungi</taxon>
        <taxon>Fungi incertae sedis</taxon>
        <taxon>Mucoromycota</taxon>
        <taxon>Mucoromycotina</taxon>
        <taxon>Mucoromycetes</taxon>
        <taxon>Mucorales</taxon>
        <taxon>Lichtheimiaceae</taxon>
        <taxon>Phascolomyces</taxon>
    </lineage>
</organism>
<dbReference type="Proteomes" id="UP001209540">
    <property type="component" value="Unassembled WGS sequence"/>
</dbReference>
<evidence type="ECO:0000313" key="1">
    <source>
        <dbReference type="EMBL" id="KAI9270709.1"/>
    </source>
</evidence>
<name>A0AAD5KM17_9FUNG</name>
<sequence length="218" mass="24934">MLSNALGAGMINDVFDDHEKGRALSWYSSIDAYCTACTPLIEGVLAEFVFDLGVIDKKQLQHDMKPKSSSNKNVSSISFASLKLLRFPICCCAAYFWHYSLVSLFYLTGIVGNTVDALVAGSILDQTIIRRVEKAKSKVDMDDALKILYIFSRDCMRNNWYLDNEIYINRGMSTWIHNCKLFYNCIRGTIIRKPWIFSSNLYSGDKIYFNCSWKINCE</sequence>
<dbReference type="AlphaFoldDB" id="A0AAD5KM17"/>
<accession>A0AAD5KM17</accession>
<evidence type="ECO:0000313" key="2">
    <source>
        <dbReference type="Proteomes" id="UP001209540"/>
    </source>
</evidence>
<comment type="caution">
    <text evidence="1">The sequence shown here is derived from an EMBL/GenBank/DDBJ whole genome shotgun (WGS) entry which is preliminary data.</text>
</comment>
<protein>
    <submittedName>
        <fullName evidence="1">Uncharacterized protein</fullName>
    </submittedName>
</protein>
<proteinExistence type="predicted"/>
<reference evidence="1" key="2">
    <citation type="submission" date="2023-02" db="EMBL/GenBank/DDBJ databases">
        <authorList>
            <consortium name="DOE Joint Genome Institute"/>
            <person name="Mondo S.J."/>
            <person name="Chang Y."/>
            <person name="Wang Y."/>
            <person name="Ahrendt S."/>
            <person name="Andreopoulos W."/>
            <person name="Barry K."/>
            <person name="Beard J."/>
            <person name="Benny G.L."/>
            <person name="Blankenship S."/>
            <person name="Bonito G."/>
            <person name="Cuomo C."/>
            <person name="Desiro A."/>
            <person name="Gervers K.A."/>
            <person name="Hundley H."/>
            <person name="Kuo A."/>
            <person name="LaButti K."/>
            <person name="Lang B.F."/>
            <person name="Lipzen A."/>
            <person name="O'Donnell K."/>
            <person name="Pangilinan J."/>
            <person name="Reynolds N."/>
            <person name="Sandor L."/>
            <person name="Smith M.W."/>
            <person name="Tsang A."/>
            <person name="Grigoriev I.V."/>
            <person name="Stajich J.E."/>
            <person name="Spatafora J.W."/>
        </authorList>
    </citation>
    <scope>NUCLEOTIDE SEQUENCE</scope>
    <source>
        <strain evidence="1">RSA 2281</strain>
    </source>
</reference>
<keyword evidence="2" id="KW-1185">Reference proteome</keyword>
<reference evidence="1" key="1">
    <citation type="journal article" date="2022" name="IScience">
        <title>Evolution of zygomycete secretomes and the origins of terrestrial fungal ecologies.</title>
        <authorList>
            <person name="Chang Y."/>
            <person name="Wang Y."/>
            <person name="Mondo S."/>
            <person name="Ahrendt S."/>
            <person name="Andreopoulos W."/>
            <person name="Barry K."/>
            <person name="Beard J."/>
            <person name="Benny G.L."/>
            <person name="Blankenship S."/>
            <person name="Bonito G."/>
            <person name="Cuomo C."/>
            <person name="Desiro A."/>
            <person name="Gervers K.A."/>
            <person name="Hundley H."/>
            <person name="Kuo A."/>
            <person name="LaButti K."/>
            <person name="Lang B.F."/>
            <person name="Lipzen A."/>
            <person name="O'Donnell K."/>
            <person name="Pangilinan J."/>
            <person name="Reynolds N."/>
            <person name="Sandor L."/>
            <person name="Smith M.E."/>
            <person name="Tsang A."/>
            <person name="Grigoriev I.V."/>
            <person name="Stajich J.E."/>
            <person name="Spatafora J.W."/>
        </authorList>
    </citation>
    <scope>NUCLEOTIDE SEQUENCE</scope>
    <source>
        <strain evidence="1">RSA 2281</strain>
    </source>
</reference>
<dbReference type="EMBL" id="JAIXMP010000007">
    <property type="protein sequence ID" value="KAI9270709.1"/>
    <property type="molecule type" value="Genomic_DNA"/>
</dbReference>
<gene>
    <name evidence="1" type="ORF">BDA99DRAFT_569999</name>
</gene>